<dbReference type="AlphaFoldDB" id="A0A820NI03"/>
<keyword evidence="1" id="KW-1133">Transmembrane helix</keyword>
<feature type="transmembrane region" description="Helical" evidence="1">
    <location>
        <begin position="47"/>
        <end position="71"/>
    </location>
</feature>
<evidence type="ECO:0000256" key="1">
    <source>
        <dbReference type="SAM" id="Phobius"/>
    </source>
</evidence>
<evidence type="ECO:0008006" key="4">
    <source>
        <dbReference type="Google" id="ProtNLM"/>
    </source>
</evidence>
<protein>
    <recommendedName>
        <fullName evidence="4">G-protein coupled receptors family 1 profile domain-containing protein</fullName>
    </recommendedName>
</protein>
<name>A0A820NI03_9BILA</name>
<keyword evidence="1" id="KW-0812">Transmembrane</keyword>
<accession>A0A820NI03</accession>
<reference evidence="2" key="1">
    <citation type="submission" date="2021-02" db="EMBL/GenBank/DDBJ databases">
        <authorList>
            <person name="Nowell W R."/>
        </authorList>
    </citation>
    <scope>NUCLEOTIDE SEQUENCE</scope>
</reference>
<dbReference type="EMBL" id="CAJOAY010026476">
    <property type="protein sequence ID" value="CAF4390926.1"/>
    <property type="molecule type" value="Genomic_DNA"/>
</dbReference>
<keyword evidence="1" id="KW-0472">Membrane</keyword>
<feature type="transmembrane region" description="Helical" evidence="1">
    <location>
        <begin position="6"/>
        <end position="23"/>
    </location>
</feature>
<evidence type="ECO:0000313" key="2">
    <source>
        <dbReference type="EMBL" id="CAF4390926.1"/>
    </source>
</evidence>
<dbReference type="Gene3D" id="1.20.1070.10">
    <property type="entry name" value="Rhodopsin 7-helix transmembrane proteins"/>
    <property type="match status" value="1"/>
</dbReference>
<dbReference type="Proteomes" id="UP000663881">
    <property type="component" value="Unassembled WGS sequence"/>
</dbReference>
<dbReference type="SUPFAM" id="SSF81321">
    <property type="entry name" value="Family A G protein-coupled receptor-like"/>
    <property type="match status" value="1"/>
</dbReference>
<sequence>MAFVYGSPLIIMGLVYVLIIRYIRRTAQTQQIRENANKRDLLIVKRIILLVLIALGIGTPTAFLLIIYMISHELTSLAYHVQGLSLTAGLVVESIALAVITPQVRKIFKFNNQRITPATGGAFAVQVLRVDGAMRH</sequence>
<feature type="transmembrane region" description="Helical" evidence="1">
    <location>
        <begin position="77"/>
        <end position="100"/>
    </location>
</feature>
<organism evidence="2 3">
    <name type="scientific">Adineta steineri</name>
    <dbReference type="NCBI Taxonomy" id="433720"/>
    <lineage>
        <taxon>Eukaryota</taxon>
        <taxon>Metazoa</taxon>
        <taxon>Spiralia</taxon>
        <taxon>Gnathifera</taxon>
        <taxon>Rotifera</taxon>
        <taxon>Eurotatoria</taxon>
        <taxon>Bdelloidea</taxon>
        <taxon>Adinetida</taxon>
        <taxon>Adinetidae</taxon>
        <taxon>Adineta</taxon>
    </lineage>
</organism>
<evidence type="ECO:0000313" key="3">
    <source>
        <dbReference type="Proteomes" id="UP000663881"/>
    </source>
</evidence>
<gene>
    <name evidence="2" type="ORF">OKA104_LOCUS50870</name>
</gene>
<proteinExistence type="predicted"/>
<comment type="caution">
    <text evidence="2">The sequence shown here is derived from an EMBL/GenBank/DDBJ whole genome shotgun (WGS) entry which is preliminary data.</text>
</comment>